<proteinExistence type="predicted"/>
<dbReference type="GO" id="GO:0016747">
    <property type="term" value="F:acyltransferase activity, transferring groups other than amino-acyl groups"/>
    <property type="evidence" value="ECO:0007669"/>
    <property type="project" value="TreeGrafter"/>
</dbReference>
<name>A0A5N6WRT0_9EURO</name>
<keyword evidence="3" id="KW-1185">Reference proteome</keyword>
<dbReference type="Proteomes" id="UP000325945">
    <property type="component" value="Unassembled WGS sequence"/>
</dbReference>
<evidence type="ECO:0000313" key="3">
    <source>
        <dbReference type="Proteomes" id="UP000325945"/>
    </source>
</evidence>
<dbReference type="Pfam" id="PF02458">
    <property type="entry name" value="Transferase"/>
    <property type="match status" value="1"/>
</dbReference>
<dbReference type="InterPro" id="IPR050317">
    <property type="entry name" value="Plant_Fungal_Acyltransferase"/>
</dbReference>
<evidence type="ECO:0008006" key="4">
    <source>
        <dbReference type="Google" id="ProtNLM"/>
    </source>
</evidence>
<dbReference type="AlphaFoldDB" id="A0A5N6WRT0"/>
<evidence type="ECO:0000256" key="1">
    <source>
        <dbReference type="ARBA" id="ARBA00022679"/>
    </source>
</evidence>
<gene>
    <name evidence="2" type="ORF">BDV39DRAFT_195780</name>
</gene>
<dbReference type="Gene3D" id="3.30.559.10">
    <property type="entry name" value="Chloramphenicol acetyltransferase-like domain"/>
    <property type="match status" value="2"/>
</dbReference>
<dbReference type="EMBL" id="ML741828">
    <property type="protein sequence ID" value="KAE8323564.1"/>
    <property type="molecule type" value="Genomic_DNA"/>
</dbReference>
<dbReference type="PANTHER" id="PTHR31642:SF310">
    <property type="entry name" value="FATTY ALCOHOL:CAFFEOYL-COA ACYLTRANSFERASE"/>
    <property type="match status" value="1"/>
</dbReference>
<sequence>MTNDSYVEQLTPLDLPMPRTYIRVLLGFETAIATPALPWLSGEVFPATSIQHKAALEIRSNAGHTPTLVDKGSIAASYTAFMINDALSATGALVSAAGLFRFADQGVGLCVWLHHNAVDATRFTEIVQLDLVSLSEGLFASHHRYSKVPPAMPTGFPPCTSKLLKVSIHQINVLKKTLRYYMSNAPTTNLLLCALIWTTITRVRASRSPVIAGETSRLVTVVNGRKRISENLSVPENPYSGNDMLYSLRSSSVGVLATSDEEAMRSLAEICVRISQSQSYTKINSRHIAEVYRLVDCMEDYKSLFVDWDLFGSRDLTITSWADLDLYEMDFGPMLGRPKFARFPCMEADGVAIILLRQRDLSEEKLKVMAMLHKDDMDSLENDRM</sequence>
<accession>A0A5N6WRT0</accession>
<evidence type="ECO:0000313" key="2">
    <source>
        <dbReference type="EMBL" id="KAE8323564.1"/>
    </source>
</evidence>
<organism evidence="2 3">
    <name type="scientific">Aspergillus sergii</name>
    <dbReference type="NCBI Taxonomy" id="1034303"/>
    <lineage>
        <taxon>Eukaryota</taxon>
        <taxon>Fungi</taxon>
        <taxon>Dikarya</taxon>
        <taxon>Ascomycota</taxon>
        <taxon>Pezizomycotina</taxon>
        <taxon>Eurotiomycetes</taxon>
        <taxon>Eurotiomycetidae</taxon>
        <taxon>Eurotiales</taxon>
        <taxon>Aspergillaceae</taxon>
        <taxon>Aspergillus</taxon>
        <taxon>Aspergillus subgen. Circumdati</taxon>
    </lineage>
</organism>
<dbReference type="PANTHER" id="PTHR31642">
    <property type="entry name" value="TRICHOTHECENE 3-O-ACETYLTRANSFERASE"/>
    <property type="match status" value="1"/>
</dbReference>
<reference evidence="3" key="1">
    <citation type="submission" date="2019-04" db="EMBL/GenBank/DDBJ databases">
        <title>Friends and foes A comparative genomics studyof 23 Aspergillus species from section Flavi.</title>
        <authorList>
            <consortium name="DOE Joint Genome Institute"/>
            <person name="Kjaerbolling I."/>
            <person name="Vesth T."/>
            <person name="Frisvad J.C."/>
            <person name="Nybo J.L."/>
            <person name="Theobald S."/>
            <person name="Kildgaard S."/>
            <person name="Isbrandt T."/>
            <person name="Kuo A."/>
            <person name="Sato A."/>
            <person name="Lyhne E.K."/>
            <person name="Kogle M.E."/>
            <person name="Wiebenga A."/>
            <person name="Kun R.S."/>
            <person name="Lubbers R.J."/>
            <person name="Makela M.R."/>
            <person name="Barry K."/>
            <person name="Chovatia M."/>
            <person name="Clum A."/>
            <person name="Daum C."/>
            <person name="Haridas S."/>
            <person name="He G."/>
            <person name="LaButti K."/>
            <person name="Lipzen A."/>
            <person name="Mondo S."/>
            <person name="Riley R."/>
            <person name="Salamov A."/>
            <person name="Simmons B.A."/>
            <person name="Magnuson J.K."/>
            <person name="Henrissat B."/>
            <person name="Mortensen U.H."/>
            <person name="Larsen T.O."/>
            <person name="Devries R.P."/>
            <person name="Grigoriev I.V."/>
            <person name="Machida M."/>
            <person name="Baker S.E."/>
            <person name="Andersen M.R."/>
        </authorList>
    </citation>
    <scope>NUCLEOTIDE SEQUENCE [LARGE SCALE GENOMIC DNA]</scope>
    <source>
        <strain evidence="3">CBS 130017</strain>
    </source>
</reference>
<keyword evidence="1" id="KW-0808">Transferase</keyword>
<dbReference type="InterPro" id="IPR023213">
    <property type="entry name" value="CAT-like_dom_sf"/>
</dbReference>
<protein>
    <recommendedName>
        <fullName evidence="4">Transferase family-domain-containing protein</fullName>
    </recommendedName>
</protein>